<dbReference type="InterPro" id="IPR029058">
    <property type="entry name" value="AB_hydrolase_fold"/>
</dbReference>
<organism evidence="4 5">
    <name type="scientific">Daldinia eschscholtzii</name>
    <dbReference type="NCBI Taxonomy" id="292717"/>
    <lineage>
        <taxon>Eukaryota</taxon>
        <taxon>Fungi</taxon>
        <taxon>Dikarya</taxon>
        <taxon>Ascomycota</taxon>
        <taxon>Pezizomycotina</taxon>
        <taxon>Sordariomycetes</taxon>
        <taxon>Xylariomycetidae</taxon>
        <taxon>Xylariales</taxon>
        <taxon>Hypoxylaceae</taxon>
        <taxon>Daldinia</taxon>
    </lineage>
</organism>
<dbReference type="PANTHER" id="PTHR43248">
    <property type="entry name" value="2-SUCCINYL-6-HYDROXY-2,4-CYCLOHEXADIENE-1-CARBOXYLATE SYNTHASE"/>
    <property type="match status" value="1"/>
</dbReference>
<evidence type="ECO:0008006" key="6">
    <source>
        <dbReference type="Google" id="ProtNLM"/>
    </source>
</evidence>
<keyword evidence="3" id="KW-1133">Transmembrane helix</keyword>
<dbReference type="GO" id="GO:0016787">
    <property type="term" value="F:hydrolase activity"/>
    <property type="evidence" value="ECO:0007669"/>
    <property type="project" value="UniProtKB-KW"/>
</dbReference>
<protein>
    <recommendedName>
        <fullName evidence="6">AB hydrolase-1 domain-containing protein</fullName>
    </recommendedName>
</protein>
<evidence type="ECO:0000256" key="3">
    <source>
        <dbReference type="SAM" id="Phobius"/>
    </source>
</evidence>
<accession>A0AAX6MQC8</accession>
<proteinExistence type="inferred from homology"/>
<keyword evidence="2" id="KW-0378">Hydrolase</keyword>
<evidence type="ECO:0000313" key="5">
    <source>
        <dbReference type="Proteomes" id="UP001369815"/>
    </source>
</evidence>
<dbReference type="AlphaFoldDB" id="A0AAX6MQC8"/>
<evidence type="ECO:0000256" key="1">
    <source>
        <dbReference type="ARBA" id="ARBA00010088"/>
    </source>
</evidence>
<name>A0AAX6MQC8_9PEZI</name>
<evidence type="ECO:0000256" key="2">
    <source>
        <dbReference type="ARBA" id="ARBA00022801"/>
    </source>
</evidence>
<dbReference type="SUPFAM" id="SSF53474">
    <property type="entry name" value="alpha/beta-Hydrolases"/>
    <property type="match status" value="1"/>
</dbReference>
<keyword evidence="3" id="KW-0812">Transmembrane</keyword>
<feature type="transmembrane region" description="Helical" evidence="3">
    <location>
        <begin position="319"/>
        <end position="338"/>
    </location>
</feature>
<keyword evidence="5" id="KW-1185">Reference proteome</keyword>
<sequence length="503" mass="55212">MPAVLGEKQGDGIQARFRLPRKEPSWGWRHLSAVALTVISGILIIGHFGHGPIHYGYRRPDSGDQTSAGPPDGWTEWSSITPSEKLIWQPCFAIYGNDFQCARLTVPMDYHRPLNQSADNPKVHIALVLKPGTGRTEDPASYSESPLLINPGGPGGSGAYFALNSGPALQTVIGGNRDIIGFDPRGVGATTPKADCFASPNDPSGLDGRNIALMNRLSWIASGHSIGLVNSSNVALNKLDVRSRALAKLCKRRDEAEGDDSIFRYSNTPNVARDMLSIIHAWDEWRSGSDTKAAEESDTAFGLRTDSKIGPKDSTKGKLVYWGFSYGTLLGATFASMFPDKVGRLILDGVVDADHYVNPMLADGIMDTDAIWERFFIYCADAGPECEFYRLGDKPEDIKERFDYIMNWLEKEPAVVLPMHSNIPVLVTAGDIKQNIFIALYYPNIIFPSVAILLKAIIDNRLETMIPSPTPALLCQNLTLPQWPDDAQKVIACSDKRYKVSIT</sequence>
<evidence type="ECO:0000313" key="4">
    <source>
        <dbReference type="EMBL" id="KAK6954706.1"/>
    </source>
</evidence>
<dbReference type="EMBL" id="JBANMG010000004">
    <property type="protein sequence ID" value="KAK6954706.1"/>
    <property type="molecule type" value="Genomic_DNA"/>
</dbReference>
<feature type="transmembrane region" description="Helical" evidence="3">
    <location>
        <begin position="436"/>
        <end position="458"/>
    </location>
</feature>
<dbReference type="InterPro" id="IPR051601">
    <property type="entry name" value="Serine_prot/Carboxylest_S33"/>
</dbReference>
<reference evidence="4 5" key="1">
    <citation type="journal article" date="2024" name="Front Chem Biol">
        <title>Unveiling the potential of Daldinia eschscholtzii MFLUCC 19-0629 through bioactivity and bioinformatics studies for enhanced sustainable agriculture production.</title>
        <authorList>
            <person name="Brooks S."/>
            <person name="Weaver J.A."/>
            <person name="Klomchit A."/>
            <person name="Alharthi S.A."/>
            <person name="Onlamun T."/>
            <person name="Nurani R."/>
            <person name="Vong T.K."/>
            <person name="Alberti F."/>
            <person name="Greco C."/>
        </authorList>
    </citation>
    <scope>NUCLEOTIDE SEQUENCE [LARGE SCALE GENOMIC DNA]</scope>
    <source>
        <strain evidence="4">MFLUCC 19-0629</strain>
    </source>
</reference>
<dbReference type="Proteomes" id="UP001369815">
    <property type="component" value="Unassembled WGS sequence"/>
</dbReference>
<gene>
    <name evidence="4" type="ORF">Daesc_004674</name>
</gene>
<dbReference type="PANTHER" id="PTHR43248:SF25">
    <property type="entry name" value="AB HYDROLASE-1 DOMAIN-CONTAINING PROTEIN-RELATED"/>
    <property type="match status" value="1"/>
</dbReference>
<keyword evidence="3" id="KW-0472">Membrane</keyword>
<dbReference type="Gene3D" id="3.40.50.1820">
    <property type="entry name" value="alpha/beta hydrolase"/>
    <property type="match status" value="1"/>
</dbReference>
<comment type="caution">
    <text evidence="4">The sequence shown here is derived from an EMBL/GenBank/DDBJ whole genome shotgun (WGS) entry which is preliminary data.</text>
</comment>
<feature type="transmembrane region" description="Helical" evidence="3">
    <location>
        <begin position="28"/>
        <end position="49"/>
    </location>
</feature>
<comment type="similarity">
    <text evidence="1">Belongs to the peptidase S33 family.</text>
</comment>